<protein>
    <recommendedName>
        <fullName evidence="5">NLE domain-containing protein</fullName>
    </recommendedName>
</protein>
<reference evidence="6 7" key="1">
    <citation type="journal article" date="2021" name="Hortic Res">
        <title>The domestication of Cucurbita argyrosperma as revealed by the genome of its wild relative.</title>
        <authorList>
            <person name="Barrera-Redondo J."/>
            <person name="Sanchez-de la Vega G."/>
            <person name="Aguirre-Liguori J.A."/>
            <person name="Castellanos-Morales G."/>
            <person name="Gutierrez-Guerrero Y.T."/>
            <person name="Aguirre-Dugua X."/>
            <person name="Aguirre-Planter E."/>
            <person name="Tenaillon M.I."/>
            <person name="Lira-Saade R."/>
            <person name="Eguiarte L.E."/>
        </authorList>
    </citation>
    <scope>NUCLEOTIDE SEQUENCE [LARGE SCALE GENOMIC DNA]</scope>
    <source>
        <strain evidence="6">JBR-2021</strain>
    </source>
</reference>
<dbReference type="Proteomes" id="UP000685013">
    <property type="component" value="Chromosome 1"/>
</dbReference>
<evidence type="ECO:0000256" key="1">
    <source>
        <dbReference type="ARBA" id="ARBA00004123"/>
    </source>
</evidence>
<dbReference type="Pfam" id="PF08154">
    <property type="entry name" value="NLE"/>
    <property type="match status" value="1"/>
</dbReference>
<name>A0AAV6P4N1_9ROSI</name>
<proteinExistence type="predicted"/>
<evidence type="ECO:0000259" key="5">
    <source>
        <dbReference type="Pfam" id="PF08154"/>
    </source>
</evidence>
<evidence type="ECO:0000313" key="6">
    <source>
        <dbReference type="EMBL" id="KAG6606887.1"/>
    </source>
</evidence>
<sequence>MATKMDVEHKEAISNVMILTDPEGAPLGAPIDLPQNAGPQQLRQMVNKLLNKMEKPYPQLYQATGSKHSTTIFWLQKCRKELESQLQIQPQDSERGSPQRPGFPAKDEAGKV</sequence>
<evidence type="ECO:0000313" key="7">
    <source>
        <dbReference type="Proteomes" id="UP000685013"/>
    </source>
</evidence>
<evidence type="ECO:0000256" key="4">
    <source>
        <dbReference type="SAM" id="MobiDB-lite"/>
    </source>
</evidence>
<dbReference type="GO" id="GO:0005634">
    <property type="term" value="C:nucleus"/>
    <property type="evidence" value="ECO:0007669"/>
    <property type="project" value="UniProtKB-SubCell"/>
</dbReference>
<dbReference type="AlphaFoldDB" id="A0AAV6P4N1"/>
<feature type="region of interest" description="Disordered" evidence="4">
    <location>
        <begin position="84"/>
        <end position="112"/>
    </location>
</feature>
<organism evidence="6 7">
    <name type="scientific">Cucurbita argyrosperma subsp. sororia</name>
    <dbReference type="NCBI Taxonomy" id="37648"/>
    <lineage>
        <taxon>Eukaryota</taxon>
        <taxon>Viridiplantae</taxon>
        <taxon>Streptophyta</taxon>
        <taxon>Embryophyta</taxon>
        <taxon>Tracheophyta</taxon>
        <taxon>Spermatophyta</taxon>
        <taxon>Magnoliopsida</taxon>
        <taxon>eudicotyledons</taxon>
        <taxon>Gunneridae</taxon>
        <taxon>Pentapetalae</taxon>
        <taxon>rosids</taxon>
        <taxon>fabids</taxon>
        <taxon>Cucurbitales</taxon>
        <taxon>Cucurbitaceae</taxon>
        <taxon>Cucurbiteae</taxon>
        <taxon>Cucurbita</taxon>
    </lineage>
</organism>
<accession>A0AAV6P4N1</accession>
<feature type="non-terminal residue" evidence="6">
    <location>
        <position position="1"/>
    </location>
</feature>
<comment type="caution">
    <text evidence="6">The sequence shown here is derived from an EMBL/GenBank/DDBJ whole genome shotgun (WGS) entry which is preliminary data.</text>
</comment>
<comment type="subcellular location">
    <subcellularLocation>
        <location evidence="1">Nucleus</location>
    </subcellularLocation>
</comment>
<evidence type="ECO:0000256" key="2">
    <source>
        <dbReference type="ARBA" id="ARBA00022574"/>
    </source>
</evidence>
<dbReference type="InterPro" id="IPR012972">
    <property type="entry name" value="NLE"/>
</dbReference>
<keyword evidence="7" id="KW-1185">Reference proteome</keyword>
<feature type="domain" description="NLE" evidence="5">
    <location>
        <begin position="23"/>
        <end position="57"/>
    </location>
</feature>
<dbReference type="EMBL" id="JAGKQH010000001">
    <property type="protein sequence ID" value="KAG6606887.1"/>
    <property type="molecule type" value="Genomic_DNA"/>
</dbReference>
<keyword evidence="3" id="KW-0677">Repeat</keyword>
<gene>
    <name evidence="6" type="ORF">SDJN03_00229</name>
</gene>
<keyword evidence="2" id="KW-0853">WD repeat</keyword>
<evidence type="ECO:0000256" key="3">
    <source>
        <dbReference type="ARBA" id="ARBA00022737"/>
    </source>
</evidence>